<sequence length="66" mass="6734">MASILDSIGKLVHGTATSLIDNGVTDKLADAINTAVKSGFDVIKDSLKVVQDVTKPADDTPPNGGP</sequence>
<proteinExistence type="predicted"/>
<dbReference type="Proteomes" id="UP000326202">
    <property type="component" value="Chromosome"/>
</dbReference>
<dbReference type="AlphaFoldDB" id="A0A5J6MDD4"/>
<reference evidence="1 2" key="1">
    <citation type="submission" date="2019-08" db="EMBL/GenBank/DDBJ databases">
        <title>Hyperibacter terrae gen. nov., sp. nov. and Hyperibacter viscosus sp. nov., two new members in the family Rhodospirillaceae isolated from the rhizosphere of Hypericum perforatum.</title>
        <authorList>
            <person name="Noviana Z."/>
        </authorList>
    </citation>
    <scope>NUCLEOTIDE SEQUENCE [LARGE SCALE GENOMIC DNA]</scope>
    <source>
        <strain evidence="1 2">R5913</strain>
    </source>
</reference>
<dbReference type="EMBL" id="CP042906">
    <property type="protein sequence ID" value="QEX14977.1"/>
    <property type="molecule type" value="Genomic_DNA"/>
</dbReference>
<keyword evidence="2" id="KW-1185">Reference proteome</keyword>
<dbReference type="RefSeq" id="WP_151175477.1">
    <property type="nucleotide sequence ID" value="NZ_CP042906.1"/>
</dbReference>
<organism evidence="1 2">
    <name type="scientific">Hypericibacter terrae</name>
    <dbReference type="NCBI Taxonomy" id="2602015"/>
    <lineage>
        <taxon>Bacteria</taxon>
        <taxon>Pseudomonadati</taxon>
        <taxon>Pseudomonadota</taxon>
        <taxon>Alphaproteobacteria</taxon>
        <taxon>Rhodospirillales</taxon>
        <taxon>Dongiaceae</taxon>
        <taxon>Hypericibacter</taxon>
    </lineage>
</organism>
<evidence type="ECO:0000313" key="2">
    <source>
        <dbReference type="Proteomes" id="UP000326202"/>
    </source>
</evidence>
<gene>
    <name evidence="1" type="ORF">FRZ44_02570</name>
</gene>
<accession>A0A5J6MDD4</accession>
<name>A0A5J6MDD4_9PROT</name>
<dbReference type="KEGG" id="htq:FRZ44_02570"/>
<protein>
    <submittedName>
        <fullName evidence="1">Uncharacterized protein</fullName>
    </submittedName>
</protein>
<dbReference type="OrthoDB" id="9866011at2"/>
<evidence type="ECO:0000313" key="1">
    <source>
        <dbReference type="EMBL" id="QEX14977.1"/>
    </source>
</evidence>